<evidence type="ECO:0000313" key="2">
    <source>
        <dbReference type="EMBL" id="AOO84896.1"/>
    </source>
</evidence>
<accession>A0A1D7UBZ7</accession>
<dbReference type="InterPro" id="IPR036388">
    <property type="entry name" value="WH-like_DNA-bd_sf"/>
</dbReference>
<keyword evidence="2" id="KW-0614">Plasmid</keyword>
<organism evidence="2 3">
    <name type="scientific">Bosea vaviloviae</name>
    <dbReference type="NCBI Taxonomy" id="1526658"/>
    <lineage>
        <taxon>Bacteria</taxon>
        <taxon>Pseudomonadati</taxon>
        <taxon>Pseudomonadota</taxon>
        <taxon>Alphaproteobacteria</taxon>
        <taxon>Hyphomicrobiales</taxon>
        <taxon>Boseaceae</taxon>
        <taxon>Bosea</taxon>
    </lineage>
</organism>
<feature type="domain" description="HTH luxR-type" evidence="1">
    <location>
        <begin position="183"/>
        <end position="240"/>
    </location>
</feature>
<dbReference type="Gene3D" id="1.10.10.10">
    <property type="entry name" value="Winged helix-like DNA-binding domain superfamily/Winged helix DNA-binding domain"/>
    <property type="match status" value="1"/>
</dbReference>
<protein>
    <recommendedName>
        <fullName evidence="1">HTH luxR-type domain-containing protein</fullName>
    </recommendedName>
</protein>
<geneLocation type="plasmid" evidence="2 3">
    <name>unnamed1</name>
</geneLocation>
<dbReference type="KEGG" id="bvv:BHK69_29635"/>
<dbReference type="Pfam" id="PF00196">
    <property type="entry name" value="GerE"/>
    <property type="match status" value="1"/>
</dbReference>
<dbReference type="SMART" id="SM00421">
    <property type="entry name" value="HTH_LUXR"/>
    <property type="match status" value="1"/>
</dbReference>
<dbReference type="SUPFAM" id="SSF46894">
    <property type="entry name" value="C-terminal effector domain of the bipartite response regulators"/>
    <property type="match status" value="1"/>
</dbReference>
<name>A0A1D7UBZ7_9HYPH</name>
<proteinExistence type="predicted"/>
<dbReference type="GO" id="GO:0006355">
    <property type="term" value="P:regulation of DNA-templated transcription"/>
    <property type="evidence" value="ECO:0007669"/>
    <property type="project" value="InterPro"/>
</dbReference>
<dbReference type="AlphaFoldDB" id="A0A1D7UBZ7"/>
<reference evidence="2 3" key="1">
    <citation type="journal article" date="2015" name="Antonie Van Leeuwenhoek">
        <title>Bosea vaviloviae sp. nov., a new species of slow-growing rhizobia isolated from nodules of the relict species Vavilovia formosa (Stev.) Fed.</title>
        <authorList>
            <person name="Safronova V.I."/>
            <person name="Kuznetsova I.G."/>
            <person name="Sazanova A.L."/>
            <person name="Kimeklis A.K."/>
            <person name="Belimov A.A."/>
            <person name="Andronov E.E."/>
            <person name="Pinaev A.G."/>
            <person name="Chizhevskaya E.P."/>
            <person name="Pukhaev A.R."/>
            <person name="Popov K.P."/>
            <person name="Willems A."/>
            <person name="Tikhonovich I.A."/>
        </authorList>
    </citation>
    <scope>NUCLEOTIDE SEQUENCE [LARGE SCALE GENOMIC DNA]</scope>
    <source>
        <strain evidence="2 3">Vaf18</strain>
        <plasmid evidence="2">unnamed1</plasmid>
    </source>
</reference>
<evidence type="ECO:0000313" key="3">
    <source>
        <dbReference type="Proteomes" id="UP000094969"/>
    </source>
</evidence>
<dbReference type="InterPro" id="IPR000792">
    <property type="entry name" value="Tscrpt_reg_LuxR_C"/>
</dbReference>
<evidence type="ECO:0000259" key="1">
    <source>
        <dbReference type="SMART" id="SM00421"/>
    </source>
</evidence>
<dbReference type="GO" id="GO:0003677">
    <property type="term" value="F:DNA binding"/>
    <property type="evidence" value="ECO:0007669"/>
    <property type="project" value="InterPro"/>
</dbReference>
<dbReference type="InterPro" id="IPR016032">
    <property type="entry name" value="Sig_transdc_resp-reg_C-effctor"/>
</dbReference>
<dbReference type="Proteomes" id="UP000094969">
    <property type="component" value="Plasmid unnamed1"/>
</dbReference>
<dbReference type="EMBL" id="CP017148">
    <property type="protein sequence ID" value="AOO84896.1"/>
    <property type="molecule type" value="Genomic_DNA"/>
</dbReference>
<sequence>MGVIANIGRDTFPASAFACLRHVAQADMFSAFVKTDAGRVDLICADGVGANQTSPVGLSLRYANEYWRRDPMMDIRVPAGESVTLRQSWSNIPDRDYRSICYLHPRVIERISTCIQRDKDVIFLNIYRREASGCFADDELERFHRVAKAVATCVGSHERLMRLEALALRPSQAATERALRAADPRLSVREAEVCAGILRGDAIKEIANKVSLELSSVITYKKRAFHKLNISTRRELQEIYERGLKRTLIFDE</sequence>
<gene>
    <name evidence="2" type="ORF">BHK69_29635</name>
</gene>
<keyword evidence="3" id="KW-1185">Reference proteome</keyword>